<dbReference type="Gene3D" id="3.10.350.10">
    <property type="entry name" value="LysM domain"/>
    <property type="match status" value="1"/>
</dbReference>
<evidence type="ECO:0000313" key="2">
    <source>
        <dbReference type="EMBL" id="QAA81488.1"/>
    </source>
</evidence>
<dbReference type="InterPro" id="IPR018392">
    <property type="entry name" value="LysM"/>
</dbReference>
<keyword evidence="3" id="KW-1185">Reference proteome</keyword>
<feature type="domain" description="LysM" evidence="1">
    <location>
        <begin position="73"/>
        <end position="122"/>
    </location>
</feature>
<dbReference type="Proteomes" id="UP000285517">
    <property type="component" value="Chromosome"/>
</dbReference>
<proteinExistence type="predicted"/>
<evidence type="ECO:0000313" key="3">
    <source>
        <dbReference type="Proteomes" id="UP000285517"/>
    </source>
</evidence>
<accession>A0A410G2I4</accession>
<dbReference type="PANTHER" id="PTHR34700">
    <property type="entry name" value="POTASSIUM BINDING PROTEIN KBP"/>
    <property type="match status" value="1"/>
</dbReference>
<organism evidence="2 3">
    <name type="scientific">Aequorivita ciconiae</name>
    <dbReference type="NCBI Taxonomy" id="2494375"/>
    <lineage>
        <taxon>Bacteria</taxon>
        <taxon>Pseudomonadati</taxon>
        <taxon>Bacteroidota</taxon>
        <taxon>Flavobacteriia</taxon>
        <taxon>Flavobacteriales</taxon>
        <taxon>Flavobacteriaceae</taxon>
        <taxon>Aequorivita</taxon>
    </lineage>
</organism>
<dbReference type="Pfam" id="PF01476">
    <property type="entry name" value="LysM"/>
    <property type="match status" value="1"/>
</dbReference>
<dbReference type="PROSITE" id="PS51782">
    <property type="entry name" value="LYSM"/>
    <property type="match status" value="1"/>
</dbReference>
<dbReference type="AlphaFoldDB" id="A0A410G2I4"/>
<name>A0A410G2I4_9FLAO</name>
<dbReference type="EMBL" id="CP034951">
    <property type="protein sequence ID" value="QAA81488.1"/>
    <property type="molecule type" value="Genomic_DNA"/>
</dbReference>
<sequence>MVKSKYQDVLVLASKLYMRELDVQEENGKLKLSGTVKNQYEKNQLWDAIKRAGGENPSDIVADIKVSDTSALAHHTVKSGESLSKIAKQYYGDAGKYNKIYEANKDKLKSADLIHPGDELVIPNL</sequence>
<protein>
    <submittedName>
        <fullName evidence="2">LysM peptidoglycan-binding domain-containing protein</fullName>
    </submittedName>
</protein>
<dbReference type="RefSeq" id="WP_128249876.1">
    <property type="nucleotide sequence ID" value="NZ_CP034951.1"/>
</dbReference>
<evidence type="ECO:0000259" key="1">
    <source>
        <dbReference type="PROSITE" id="PS51782"/>
    </source>
</evidence>
<dbReference type="OrthoDB" id="370541at2"/>
<dbReference type="PANTHER" id="PTHR34700:SF4">
    <property type="entry name" value="PHAGE-LIKE ELEMENT PBSX PROTEIN XKDP"/>
    <property type="match status" value="1"/>
</dbReference>
<dbReference type="SUPFAM" id="SSF54106">
    <property type="entry name" value="LysM domain"/>
    <property type="match status" value="1"/>
</dbReference>
<dbReference type="InterPro" id="IPR052196">
    <property type="entry name" value="Bact_Kbp"/>
</dbReference>
<dbReference type="KEGG" id="aev:EI546_06995"/>
<dbReference type="CDD" id="cd00118">
    <property type="entry name" value="LysM"/>
    <property type="match status" value="1"/>
</dbReference>
<dbReference type="InterPro" id="IPR036779">
    <property type="entry name" value="LysM_dom_sf"/>
</dbReference>
<reference evidence="2 3" key="1">
    <citation type="submission" date="2019-01" db="EMBL/GenBank/DDBJ databases">
        <title>Complete genome sequencing of Aequorivita sp. H23M31.</title>
        <authorList>
            <person name="Bae J.-W."/>
        </authorList>
    </citation>
    <scope>NUCLEOTIDE SEQUENCE [LARGE SCALE GENOMIC DNA]</scope>
    <source>
        <strain evidence="2 3">H23M31</strain>
    </source>
</reference>
<dbReference type="SMART" id="SM00257">
    <property type="entry name" value="LysM"/>
    <property type="match status" value="1"/>
</dbReference>
<gene>
    <name evidence="2" type="ORF">EI546_06995</name>
</gene>